<sequence>MQFTPLFNILENFDFDLLNHPDFKEDSVREEIILPIIKNLGYSASQPNQIIRSRNLTHPYVSIGSQRKKIYIIPDYIFEINGKPGWILDAKSPSESTINSIHVEQAYSYAIHSEVRVNYFALCNGIYFTLYSISKSEPLLHFPVRAIPGYWSQIREFLSPENIFKNAENIIKKDFGLHLKRLGFDQFEEMIFPQVPIFHIGQLDPNEFTMSAGVTVESETYIATFDFEEKQFEQLIDKIPTEAIDKLSIRTDGSRQVVKFADRIYFVNINAKVGDKMEENQQEIFLPLRVNKFI</sequence>
<dbReference type="Gene3D" id="3.90.1570.30">
    <property type="match status" value="1"/>
</dbReference>
<dbReference type="EMBL" id="RQVR01000010">
    <property type="protein sequence ID" value="RRJ90754.1"/>
    <property type="molecule type" value="Genomic_DNA"/>
</dbReference>
<gene>
    <name evidence="1" type="ORF">EG849_09765</name>
</gene>
<evidence type="ECO:0000313" key="2">
    <source>
        <dbReference type="Proteomes" id="UP000271937"/>
    </source>
</evidence>
<keyword evidence="1" id="KW-0255">Endonuclease</keyword>
<dbReference type="RefSeq" id="WP_125012901.1">
    <property type="nucleotide sequence ID" value="NZ_RQVR01000010.1"/>
</dbReference>
<dbReference type="AlphaFoldDB" id="A0A3P3W7T8"/>
<proteinExistence type="predicted"/>
<dbReference type="OrthoDB" id="6380146at2"/>
<keyword evidence="1" id="KW-0540">Nuclease</keyword>
<protein>
    <submittedName>
        <fullName evidence="1">Restriction endonuclease</fullName>
    </submittedName>
</protein>
<accession>A0A3P3W7T8</accession>
<dbReference type="Proteomes" id="UP000271937">
    <property type="component" value="Unassembled WGS sequence"/>
</dbReference>
<organism evidence="1 2">
    <name type="scientific">Flavobacterium macacae</name>
    <dbReference type="NCBI Taxonomy" id="2488993"/>
    <lineage>
        <taxon>Bacteria</taxon>
        <taxon>Pseudomonadati</taxon>
        <taxon>Bacteroidota</taxon>
        <taxon>Flavobacteriia</taxon>
        <taxon>Flavobacteriales</taxon>
        <taxon>Flavobacteriaceae</taxon>
        <taxon>Flavobacterium</taxon>
    </lineage>
</organism>
<keyword evidence="2" id="KW-1185">Reference proteome</keyword>
<comment type="caution">
    <text evidence="1">The sequence shown here is derived from an EMBL/GenBank/DDBJ whole genome shotgun (WGS) entry which is preliminary data.</text>
</comment>
<name>A0A3P3W7T8_9FLAO</name>
<evidence type="ECO:0000313" key="1">
    <source>
        <dbReference type="EMBL" id="RRJ90754.1"/>
    </source>
</evidence>
<dbReference type="GO" id="GO:0004519">
    <property type="term" value="F:endonuclease activity"/>
    <property type="evidence" value="ECO:0007669"/>
    <property type="project" value="UniProtKB-KW"/>
</dbReference>
<reference evidence="1 2" key="1">
    <citation type="submission" date="2018-11" db="EMBL/GenBank/DDBJ databases">
        <title>Flavobacterium sp. nov., YIM 102600 draft genome.</title>
        <authorList>
            <person name="Li G."/>
            <person name="Jiang Y."/>
        </authorList>
    </citation>
    <scope>NUCLEOTIDE SEQUENCE [LARGE SCALE GENOMIC DNA]</scope>
    <source>
        <strain evidence="1 2">YIM 102600</strain>
    </source>
</reference>
<keyword evidence="1" id="KW-0378">Hydrolase</keyword>